<proteinExistence type="predicted"/>
<dbReference type="EMBL" id="NMTQ01000030">
    <property type="protein sequence ID" value="PDX58457.1"/>
    <property type="molecule type" value="Genomic_DNA"/>
</dbReference>
<organism evidence="1 2">
    <name type="scientific">Faecalibacterium langellae</name>
    <dbReference type="NCBI Taxonomy" id="3435293"/>
    <lineage>
        <taxon>Bacteria</taxon>
        <taxon>Bacillati</taxon>
        <taxon>Bacillota</taxon>
        <taxon>Clostridia</taxon>
        <taxon>Eubacteriales</taxon>
        <taxon>Oscillospiraceae</taxon>
        <taxon>Faecalibacterium</taxon>
    </lineage>
</organism>
<gene>
    <name evidence="1" type="ORF">CGS46_08205</name>
</gene>
<name>A0A2A6ZAV0_9FIRM</name>
<evidence type="ECO:0000313" key="1">
    <source>
        <dbReference type="EMBL" id="PDX58457.1"/>
    </source>
</evidence>
<protein>
    <submittedName>
        <fullName evidence="1">Uncharacterized protein</fullName>
    </submittedName>
</protein>
<sequence>MTKNFELLTFEELLNLPIDIESCFDPIFEPPADFIEEWYRDHEPQNPFSCKVTRKIGNTWYIVETECDGAEPLSSLMRRMIFSDKEAV</sequence>
<dbReference type="Proteomes" id="UP000220752">
    <property type="component" value="Unassembled WGS sequence"/>
</dbReference>
<evidence type="ECO:0000313" key="2">
    <source>
        <dbReference type="Proteomes" id="UP000220752"/>
    </source>
</evidence>
<accession>A0A2A6ZAV0</accession>
<reference evidence="1 2" key="1">
    <citation type="journal article" date="2017" name="Front. Microbiol.">
        <title>New Insights into the Diversity of the Genus Faecalibacterium.</title>
        <authorList>
            <person name="Benevides L."/>
            <person name="Burman S."/>
            <person name="Martin R."/>
            <person name="Robert V."/>
            <person name="Thomas M."/>
            <person name="Miquel S."/>
            <person name="Chain F."/>
            <person name="Sokol H."/>
            <person name="Bermudez-Humaran L.G."/>
            <person name="Morrison M."/>
            <person name="Langella P."/>
            <person name="Azevedo V.A."/>
            <person name="Chatel J.M."/>
            <person name="Soares S."/>
        </authorList>
    </citation>
    <scope>NUCLEOTIDE SEQUENCE [LARGE SCALE GENOMIC DNA]</scope>
    <source>
        <strain evidence="2">CNCM I-4540</strain>
    </source>
</reference>
<comment type="caution">
    <text evidence="1">The sequence shown here is derived from an EMBL/GenBank/DDBJ whole genome shotgun (WGS) entry which is preliminary data.</text>
</comment>
<dbReference type="AlphaFoldDB" id="A0A2A6ZAV0"/>
<keyword evidence="2" id="KW-1185">Reference proteome</keyword>